<organism evidence="1 2">
    <name type="scientific">Phytohabitans rumicis</name>
    <dbReference type="NCBI Taxonomy" id="1076125"/>
    <lineage>
        <taxon>Bacteria</taxon>
        <taxon>Bacillati</taxon>
        <taxon>Actinomycetota</taxon>
        <taxon>Actinomycetes</taxon>
        <taxon>Micromonosporales</taxon>
        <taxon>Micromonosporaceae</taxon>
    </lineage>
</organism>
<sequence>MQLVCPAATLLDQRPLAGWQEKRFALPGKPDHAAAFKVCVQRSGKYLRAYISWKETDVADLALGQKRYDLFTLGTRLERYDGHIAWKNCNLLADMNEGFWDDGTCYTSWVYTTLTGGWTGDGTLSVDIDNDGKGGFVRELTGSPVLY</sequence>
<accession>A0A6V8KYS3</accession>
<comment type="caution">
    <text evidence="1">The sequence shown here is derived from an EMBL/GenBank/DDBJ whole genome shotgun (WGS) entry which is preliminary data.</text>
</comment>
<name>A0A6V8KYS3_9ACTN</name>
<dbReference type="EMBL" id="BLPG01000001">
    <property type="protein sequence ID" value="GFJ90262.1"/>
    <property type="molecule type" value="Genomic_DNA"/>
</dbReference>
<dbReference type="RefSeq" id="WP_173077652.1">
    <property type="nucleotide sequence ID" value="NZ_BAABJB010000024.1"/>
</dbReference>
<reference evidence="1 2" key="2">
    <citation type="submission" date="2020-03" db="EMBL/GenBank/DDBJ databases">
        <authorList>
            <person name="Ichikawa N."/>
            <person name="Kimura A."/>
            <person name="Kitahashi Y."/>
            <person name="Uohara A."/>
        </authorList>
    </citation>
    <scope>NUCLEOTIDE SEQUENCE [LARGE SCALE GENOMIC DNA]</scope>
    <source>
        <strain evidence="1 2">NBRC 108638</strain>
    </source>
</reference>
<protein>
    <submittedName>
        <fullName evidence="1">Uncharacterized protein</fullName>
    </submittedName>
</protein>
<evidence type="ECO:0000313" key="1">
    <source>
        <dbReference type="EMBL" id="GFJ90262.1"/>
    </source>
</evidence>
<gene>
    <name evidence="1" type="ORF">Prum_039040</name>
</gene>
<keyword evidence="2" id="KW-1185">Reference proteome</keyword>
<proteinExistence type="predicted"/>
<dbReference type="AlphaFoldDB" id="A0A6V8KYS3"/>
<reference evidence="1 2" key="1">
    <citation type="submission" date="2020-03" db="EMBL/GenBank/DDBJ databases">
        <title>Whole genome shotgun sequence of Phytohabitans rumicis NBRC 108638.</title>
        <authorList>
            <person name="Komaki H."/>
            <person name="Tamura T."/>
        </authorList>
    </citation>
    <scope>NUCLEOTIDE SEQUENCE [LARGE SCALE GENOMIC DNA]</scope>
    <source>
        <strain evidence="1 2">NBRC 108638</strain>
    </source>
</reference>
<evidence type="ECO:0000313" key="2">
    <source>
        <dbReference type="Proteomes" id="UP000482960"/>
    </source>
</evidence>
<dbReference type="Proteomes" id="UP000482960">
    <property type="component" value="Unassembled WGS sequence"/>
</dbReference>